<evidence type="ECO:0000313" key="2">
    <source>
        <dbReference type="EMBL" id="KAL3391857.1"/>
    </source>
</evidence>
<proteinExistence type="predicted"/>
<gene>
    <name evidence="2" type="ORF">TKK_013752</name>
</gene>
<evidence type="ECO:0000313" key="3">
    <source>
        <dbReference type="Proteomes" id="UP001627154"/>
    </source>
</evidence>
<name>A0ABD2WH45_9HYME</name>
<dbReference type="EMBL" id="JBJJXI010000108">
    <property type="protein sequence ID" value="KAL3391857.1"/>
    <property type="molecule type" value="Genomic_DNA"/>
</dbReference>
<accession>A0ABD2WH45</accession>
<evidence type="ECO:0000256" key="1">
    <source>
        <dbReference type="SAM" id="MobiDB-lite"/>
    </source>
</evidence>
<feature type="region of interest" description="Disordered" evidence="1">
    <location>
        <begin position="1"/>
        <end position="63"/>
    </location>
</feature>
<protein>
    <submittedName>
        <fullName evidence="2">Uncharacterized protein</fullName>
    </submittedName>
</protein>
<keyword evidence="3" id="KW-1185">Reference proteome</keyword>
<comment type="caution">
    <text evidence="2">The sequence shown here is derived from an EMBL/GenBank/DDBJ whole genome shotgun (WGS) entry which is preliminary data.</text>
</comment>
<sequence length="336" mass="38387">MPNEDEDTTMHWLNPSLKRGSEYRDNDDDGNEHKKLNFGGRDNLTQFTPISQTQKPKATHTSSDIGYSDVYKGPCSIWVKHSTPSDKPLNIYHIGKIVTNRYKSIIEIKKDGRSKGLILFQNRQEANASLKDDQFMAHGLCTFIPEFKKTRKGVLKGIPTDLKEAELTQDIICGTKVCQVTRINKKCKVPDKDEIQWIPTTSVLVYFEGDFLPKEISLFHVITKVSPYVKRTTQCLKCFKFAHIAKFCRGKQRCGICGDLQQTKDHECDGITPRCANCQGSHKSTSKDCPIFKKYELINMKMAYENLSYFEAKKLVFNKSSPVLTKEAFPEHSKRT</sequence>
<dbReference type="AlphaFoldDB" id="A0ABD2WH45"/>
<feature type="compositionally biased region" description="Polar residues" evidence="1">
    <location>
        <begin position="43"/>
        <end position="63"/>
    </location>
</feature>
<dbReference type="Proteomes" id="UP001627154">
    <property type="component" value="Unassembled WGS sequence"/>
</dbReference>
<organism evidence="2 3">
    <name type="scientific">Trichogramma kaykai</name>
    <dbReference type="NCBI Taxonomy" id="54128"/>
    <lineage>
        <taxon>Eukaryota</taxon>
        <taxon>Metazoa</taxon>
        <taxon>Ecdysozoa</taxon>
        <taxon>Arthropoda</taxon>
        <taxon>Hexapoda</taxon>
        <taxon>Insecta</taxon>
        <taxon>Pterygota</taxon>
        <taxon>Neoptera</taxon>
        <taxon>Endopterygota</taxon>
        <taxon>Hymenoptera</taxon>
        <taxon>Apocrita</taxon>
        <taxon>Proctotrupomorpha</taxon>
        <taxon>Chalcidoidea</taxon>
        <taxon>Trichogrammatidae</taxon>
        <taxon>Trichogramma</taxon>
    </lineage>
</organism>
<reference evidence="2 3" key="1">
    <citation type="journal article" date="2024" name="bioRxiv">
        <title>A reference genome for Trichogramma kaykai: A tiny desert-dwelling parasitoid wasp with competing sex-ratio distorters.</title>
        <authorList>
            <person name="Culotta J."/>
            <person name="Lindsey A.R."/>
        </authorList>
    </citation>
    <scope>NUCLEOTIDE SEQUENCE [LARGE SCALE GENOMIC DNA]</scope>
    <source>
        <strain evidence="2 3">KSX58</strain>
    </source>
</reference>